<reference evidence="2 3" key="1">
    <citation type="submission" date="2023-03" db="EMBL/GenBank/DDBJ databases">
        <title>Genome insight into feeding habits of ladybird beetles.</title>
        <authorList>
            <person name="Li H.-S."/>
            <person name="Huang Y.-H."/>
            <person name="Pang H."/>
        </authorList>
    </citation>
    <scope>NUCLEOTIDE SEQUENCE [LARGE SCALE GENOMIC DNA]</scope>
    <source>
        <strain evidence="2">SYSU_2023b</strain>
        <tissue evidence="2">Whole body</tissue>
    </source>
</reference>
<feature type="region of interest" description="Disordered" evidence="1">
    <location>
        <begin position="964"/>
        <end position="987"/>
    </location>
</feature>
<proteinExistence type="predicted"/>
<feature type="compositionally biased region" description="Basic and acidic residues" evidence="1">
    <location>
        <begin position="970"/>
        <end position="987"/>
    </location>
</feature>
<evidence type="ECO:0000256" key="1">
    <source>
        <dbReference type="SAM" id="MobiDB-lite"/>
    </source>
</evidence>
<protein>
    <submittedName>
        <fullName evidence="2">Uncharacterized protein</fullName>
    </submittedName>
</protein>
<feature type="region of interest" description="Disordered" evidence="1">
    <location>
        <begin position="170"/>
        <end position="237"/>
    </location>
</feature>
<keyword evidence="3" id="KW-1185">Reference proteome</keyword>
<accession>A0AAW1TXN9</accession>
<organism evidence="2 3">
    <name type="scientific">Henosepilachna vigintioctopunctata</name>
    <dbReference type="NCBI Taxonomy" id="420089"/>
    <lineage>
        <taxon>Eukaryota</taxon>
        <taxon>Metazoa</taxon>
        <taxon>Ecdysozoa</taxon>
        <taxon>Arthropoda</taxon>
        <taxon>Hexapoda</taxon>
        <taxon>Insecta</taxon>
        <taxon>Pterygota</taxon>
        <taxon>Neoptera</taxon>
        <taxon>Endopterygota</taxon>
        <taxon>Coleoptera</taxon>
        <taxon>Polyphaga</taxon>
        <taxon>Cucujiformia</taxon>
        <taxon>Coccinelloidea</taxon>
        <taxon>Coccinellidae</taxon>
        <taxon>Epilachninae</taxon>
        <taxon>Epilachnini</taxon>
        <taxon>Henosepilachna</taxon>
    </lineage>
</organism>
<feature type="compositionally biased region" description="Polar residues" evidence="1">
    <location>
        <begin position="195"/>
        <end position="237"/>
    </location>
</feature>
<feature type="compositionally biased region" description="Basic and acidic residues" evidence="1">
    <location>
        <begin position="170"/>
        <end position="181"/>
    </location>
</feature>
<comment type="caution">
    <text evidence="2">The sequence shown here is derived from an EMBL/GenBank/DDBJ whole genome shotgun (WGS) entry which is preliminary data.</text>
</comment>
<name>A0AAW1TXN9_9CUCU</name>
<sequence length="1273" mass="144219">MYQELKYFLYNLLLNFFAQQRVLNVSEGVHEKVGHLCNNLNQISLRVDLARNEFNSICDSQFVECRVYEDDETLLTKEDQKGKVEYNMTENEKIEDLKKAVDLGLHILDEYYDKLEVPVSDSEEDEEVETPSYVYRRKDHYLHRPLPYVIGSEEWHKKWHVGLLESSDSEIEKSASDKFSDSEIDDDFEMKDQSDVSSEFSSAEDNLKGQKTINTSQPNDSFSSTGGPNLPSNTIPKGSTFAEQLAAKLGTIAKENEAFEESEVNRRPIHKKNTEYGALFSNEPPPLEDTVVKQQQTDGIFSSGKGLFDDEDDDNDTLWSYDKSKNTSSTDYLAFSRDGQFGERSIQRKGLFDEESDDDIFTENSYIKNQMKHPYLQHIKPVVPPFHEEPPLLENEQDMEANKKIDGSVSGFEKSDTNFQRNKLENISKKRIVKSSDECIEDTFCPNSIREVSKTNPISVSETDEISFRSTNEITHSNIPNISNAPKETKKIEDELQKKITDNLLEGINTSNLEIIKPTTEASYLFDDIFVDDLFSDTNKKFSSDLFTEEDLFPEKSIIKTSEPNKKSSYSTSVITSTKTFPEISDDESFEEKQADFKNDHDKSWRNISKNKVVSIFDDTDEDDFDTLISKKSNTVNDQNTKNLVQSEVQVCASEYSDVYPEFEPLEKGEVSIDIVPHEKIGRDEFITEKQVGQTYGGNSNKKNDKVHENTDDKYHEQCSWKQSFNIDDIHTVQNILQEQHLPIDDETSKYDFTTQSKETNDTIGSIAYSRSSDIPQVNFFDSTPPRDDGWDNNAANIFDDVGPYGIDDFQSRPSSLFDSEPPSLFLNDSSTVAQDILENRIDSVKYFDPNLTSSRRLSSDIFSDTDDDSNKVSKNIEYSDILIANSWTTDSIPGIPDFSSESNTDLTAIGSFDYIHSSASVNPAGEEIYPKSINREQSKESFKVDVDTPDELSGFSIQKPLCENEINSGDDKNNQKPTRRDSVKTDVFNKKQNGDISIDGEGKIEIENGKKLSVSGANTDKINTAHSLLDDSFDIGVDDDIFSDSDALLAEGEISSKQSDNGISASEITNMYIEKHIESGGSKISSDENPVVSYDDESSKKKISDMGFTHTTTQNNFEIIAKYPIETKPTTAQFKNTVHSEMEETSTFEVEHGDDFLDASSEYEKKSISLIHDSYDKEAKNIQSNSPMKKQDADINDCINRENVIRDNASVRKRVSFDENIVGNENNSREASVHREESDEMQNNISRIVERLQQISNIQEDNSKLSALLSEV</sequence>
<evidence type="ECO:0000313" key="2">
    <source>
        <dbReference type="EMBL" id="KAK9876356.1"/>
    </source>
</evidence>
<dbReference type="EMBL" id="JARQZJ010000036">
    <property type="protein sequence ID" value="KAK9876356.1"/>
    <property type="molecule type" value="Genomic_DNA"/>
</dbReference>
<gene>
    <name evidence="2" type="ORF">WA026_012665</name>
</gene>
<dbReference type="Proteomes" id="UP001431783">
    <property type="component" value="Unassembled WGS sequence"/>
</dbReference>
<dbReference type="AlphaFoldDB" id="A0AAW1TXN9"/>
<evidence type="ECO:0000313" key="3">
    <source>
        <dbReference type="Proteomes" id="UP001431783"/>
    </source>
</evidence>